<gene>
    <name evidence="1" type="ORF">PLEPLA_LOCUS33349</name>
</gene>
<sequence length="100" mass="10851">MSVRGWMQAEAEALSKSLEKLNRETRLQRFPPHNITGFSPPYSPSSGLILSLSLSTCVFVPLESGKQTWEDEICEGALRVRTASCTQTASLAELIAGVAP</sequence>
<keyword evidence="2" id="KW-1185">Reference proteome</keyword>
<proteinExistence type="predicted"/>
<organism evidence="1 2">
    <name type="scientific">Pleuronectes platessa</name>
    <name type="common">European plaice</name>
    <dbReference type="NCBI Taxonomy" id="8262"/>
    <lineage>
        <taxon>Eukaryota</taxon>
        <taxon>Metazoa</taxon>
        <taxon>Chordata</taxon>
        <taxon>Craniata</taxon>
        <taxon>Vertebrata</taxon>
        <taxon>Euteleostomi</taxon>
        <taxon>Actinopterygii</taxon>
        <taxon>Neopterygii</taxon>
        <taxon>Teleostei</taxon>
        <taxon>Neoteleostei</taxon>
        <taxon>Acanthomorphata</taxon>
        <taxon>Carangaria</taxon>
        <taxon>Pleuronectiformes</taxon>
        <taxon>Pleuronectoidei</taxon>
        <taxon>Pleuronectidae</taxon>
        <taxon>Pleuronectes</taxon>
    </lineage>
</organism>
<name>A0A9N7YZH1_PLEPL</name>
<comment type="caution">
    <text evidence="1">The sequence shown here is derived from an EMBL/GenBank/DDBJ whole genome shotgun (WGS) entry which is preliminary data.</text>
</comment>
<dbReference type="AlphaFoldDB" id="A0A9N7YZH1"/>
<evidence type="ECO:0000313" key="1">
    <source>
        <dbReference type="EMBL" id="CAB1445618.1"/>
    </source>
</evidence>
<dbReference type="Proteomes" id="UP001153269">
    <property type="component" value="Unassembled WGS sequence"/>
</dbReference>
<protein>
    <submittedName>
        <fullName evidence="1">Uncharacterized protein</fullName>
    </submittedName>
</protein>
<dbReference type="EMBL" id="CADEAL010003724">
    <property type="protein sequence ID" value="CAB1445618.1"/>
    <property type="molecule type" value="Genomic_DNA"/>
</dbReference>
<evidence type="ECO:0000313" key="2">
    <source>
        <dbReference type="Proteomes" id="UP001153269"/>
    </source>
</evidence>
<reference evidence="1" key="1">
    <citation type="submission" date="2020-03" db="EMBL/GenBank/DDBJ databases">
        <authorList>
            <person name="Weist P."/>
        </authorList>
    </citation>
    <scope>NUCLEOTIDE SEQUENCE</scope>
</reference>
<accession>A0A9N7YZH1</accession>